<name>A0A409WYT7_PSICY</name>
<evidence type="ECO:0000313" key="2">
    <source>
        <dbReference type="Proteomes" id="UP000283269"/>
    </source>
</evidence>
<organism evidence="1 2">
    <name type="scientific">Psilocybe cyanescens</name>
    <dbReference type="NCBI Taxonomy" id="93625"/>
    <lineage>
        <taxon>Eukaryota</taxon>
        <taxon>Fungi</taxon>
        <taxon>Dikarya</taxon>
        <taxon>Basidiomycota</taxon>
        <taxon>Agaricomycotina</taxon>
        <taxon>Agaricomycetes</taxon>
        <taxon>Agaricomycetidae</taxon>
        <taxon>Agaricales</taxon>
        <taxon>Agaricineae</taxon>
        <taxon>Strophariaceae</taxon>
        <taxon>Psilocybe</taxon>
    </lineage>
</organism>
<evidence type="ECO:0000313" key="1">
    <source>
        <dbReference type="EMBL" id="PPQ83685.1"/>
    </source>
</evidence>
<proteinExistence type="predicted"/>
<accession>A0A409WYT7</accession>
<keyword evidence="2" id="KW-1185">Reference proteome</keyword>
<comment type="caution">
    <text evidence="1">The sequence shown here is derived from an EMBL/GenBank/DDBJ whole genome shotgun (WGS) entry which is preliminary data.</text>
</comment>
<dbReference type="InParanoid" id="A0A409WYT7"/>
<sequence length="271" mass="30515">MYLQASSALQLFLSKYCSKRPTRFRRRVRCPQMPSRDTLGHYQIYHGLAGRAEKIPSFRWIRGPAGVGKYTIAHTIAELCLKGHKLIASFSFGRNIARRGIKDFLISIIVIRMLNDVLPTRNSRSQSGAISCIMGGIVDRPNNQCSSVRENTAGSISIALNTRSRPASVVLAVHLSIPIAFIIVSPPEPAIRNGFCDEPVSSSTTTIILDDFSSDVEKDIRIFVDSKFQSIKHKHPARYPFLQPRPTRDSMRRIIMYSSPPRELSRHSYED</sequence>
<dbReference type="Proteomes" id="UP000283269">
    <property type="component" value="Unassembled WGS sequence"/>
</dbReference>
<protein>
    <submittedName>
        <fullName evidence="1">Uncharacterized protein</fullName>
    </submittedName>
</protein>
<reference evidence="1 2" key="1">
    <citation type="journal article" date="2018" name="Evol. Lett.">
        <title>Horizontal gene cluster transfer increased hallucinogenic mushroom diversity.</title>
        <authorList>
            <person name="Reynolds H.T."/>
            <person name="Vijayakumar V."/>
            <person name="Gluck-Thaler E."/>
            <person name="Korotkin H.B."/>
            <person name="Matheny P.B."/>
            <person name="Slot J.C."/>
        </authorList>
    </citation>
    <scope>NUCLEOTIDE SEQUENCE [LARGE SCALE GENOMIC DNA]</scope>
    <source>
        <strain evidence="1 2">2631</strain>
    </source>
</reference>
<dbReference type="EMBL" id="NHYD01002989">
    <property type="protein sequence ID" value="PPQ83685.1"/>
    <property type="molecule type" value="Genomic_DNA"/>
</dbReference>
<dbReference type="STRING" id="93625.A0A409WYT7"/>
<gene>
    <name evidence="1" type="ORF">CVT25_006153</name>
</gene>
<dbReference type="AlphaFoldDB" id="A0A409WYT7"/>